<dbReference type="InterPro" id="IPR011009">
    <property type="entry name" value="Kinase-like_dom_sf"/>
</dbReference>
<dbReference type="SMART" id="SM00220">
    <property type="entry name" value="S_TKc"/>
    <property type="match status" value="1"/>
</dbReference>
<feature type="domain" description="Protein kinase" evidence="10">
    <location>
        <begin position="11"/>
        <end position="266"/>
    </location>
</feature>
<keyword evidence="2" id="KW-0723">Serine/threonine-protein kinase</keyword>
<dbReference type="RefSeq" id="WP_344954869.1">
    <property type="nucleotide sequence ID" value="NZ_BAAAZG010000047.1"/>
</dbReference>
<evidence type="ECO:0000256" key="7">
    <source>
        <dbReference type="PROSITE-ProRule" id="PRU10141"/>
    </source>
</evidence>
<feature type="region of interest" description="Disordered" evidence="8">
    <location>
        <begin position="270"/>
        <end position="325"/>
    </location>
</feature>
<keyword evidence="9" id="KW-0472">Membrane</keyword>
<keyword evidence="6 7" id="KW-0067">ATP-binding</keyword>
<dbReference type="InterPro" id="IPR017441">
    <property type="entry name" value="Protein_kinase_ATP_BS"/>
</dbReference>
<dbReference type="PROSITE" id="PS00108">
    <property type="entry name" value="PROTEIN_KINASE_ST"/>
    <property type="match status" value="1"/>
</dbReference>
<keyword evidence="12" id="KW-1185">Reference proteome</keyword>
<evidence type="ECO:0000256" key="6">
    <source>
        <dbReference type="ARBA" id="ARBA00022840"/>
    </source>
</evidence>
<evidence type="ECO:0000313" key="12">
    <source>
        <dbReference type="Proteomes" id="UP001500683"/>
    </source>
</evidence>
<evidence type="ECO:0000259" key="10">
    <source>
        <dbReference type="PROSITE" id="PS50011"/>
    </source>
</evidence>
<dbReference type="SUPFAM" id="SSF56112">
    <property type="entry name" value="Protein kinase-like (PK-like)"/>
    <property type="match status" value="1"/>
</dbReference>
<evidence type="ECO:0000256" key="3">
    <source>
        <dbReference type="ARBA" id="ARBA00022679"/>
    </source>
</evidence>
<feature type="region of interest" description="Disordered" evidence="8">
    <location>
        <begin position="353"/>
        <end position="376"/>
    </location>
</feature>
<reference evidence="12" key="1">
    <citation type="journal article" date="2019" name="Int. J. Syst. Evol. Microbiol.">
        <title>The Global Catalogue of Microorganisms (GCM) 10K type strain sequencing project: providing services to taxonomists for standard genome sequencing and annotation.</title>
        <authorList>
            <consortium name="The Broad Institute Genomics Platform"/>
            <consortium name="The Broad Institute Genome Sequencing Center for Infectious Disease"/>
            <person name="Wu L."/>
            <person name="Ma J."/>
        </authorList>
    </citation>
    <scope>NUCLEOTIDE SEQUENCE [LARGE SCALE GENOMIC DNA]</scope>
    <source>
        <strain evidence="12">JCM 16702</strain>
    </source>
</reference>
<dbReference type="InterPro" id="IPR000719">
    <property type="entry name" value="Prot_kinase_dom"/>
</dbReference>
<organism evidence="11 12">
    <name type="scientific">Actinomadura miaoliensis</name>
    <dbReference type="NCBI Taxonomy" id="430685"/>
    <lineage>
        <taxon>Bacteria</taxon>
        <taxon>Bacillati</taxon>
        <taxon>Actinomycetota</taxon>
        <taxon>Actinomycetes</taxon>
        <taxon>Streptosporangiales</taxon>
        <taxon>Thermomonosporaceae</taxon>
        <taxon>Actinomadura</taxon>
    </lineage>
</organism>
<dbReference type="Proteomes" id="UP001500683">
    <property type="component" value="Unassembled WGS sequence"/>
</dbReference>
<dbReference type="PROSITE" id="PS50011">
    <property type="entry name" value="PROTEIN_KINASE_DOM"/>
    <property type="match status" value="1"/>
</dbReference>
<dbReference type="PANTHER" id="PTHR43289">
    <property type="entry name" value="MITOGEN-ACTIVATED PROTEIN KINASE KINASE KINASE 20-RELATED"/>
    <property type="match status" value="1"/>
</dbReference>
<proteinExistence type="predicted"/>
<evidence type="ECO:0000256" key="2">
    <source>
        <dbReference type="ARBA" id="ARBA00022527"/>
    </source>
</evidence>
<dbReference type="EMBL" id="BAAAZG010000047">
    <property type="protein sequence ID" value="GAA4092729.1"/>
    <property type="molecule type" value="Genomic_DNA"/>
</dbReference>
<feature type="compositionally biased region" description="Pro residues" evidence="8">
    <location>
        <begin position="274"/>
        <end position="292"/>
    </location>
</feature>
<dbReference type="Gene3D" id="3.30.200.20">
    <property type="entry name" value="Phosphorylase Kinase, domain 1"/>
    <property type="match status" value="1"/>
</dbReference>
<feature type="binding site" evidence="7">
    <location>
        <position position="40"/>
    </location>
    <ligand>
        <name>ATP</name>
        <dbReference type="ChEBI" id="CHEBI:30616"/>
    </ligand>
</feature>
<keyword evidence="3" id="KW-0808">Transferase</keyword>
<dbReference type="PROSITE" id="PS00107">
    <property type="entry name" value="PROTEIN_KINASE_ATP"/>
    <property type="match status" value="1"/>
</dbReference>
<protein>
    <recommendedName>
        <fullName evidence="1">non-specific serine/threonine protein kinase</fullName>
        <ecNumber evidence="1">2.7.11.1</ecNumber>
    </recommendedName>
</protein>
<evidence type="ECO:0000313" key="11">
    <source>
        <dbReference type="EMBL" id="GAA4092729.1"/>
    </source>
</evidence>
<gene>
    <name evidence="11" type="ORF">GCM10022214_63090</name>
</gene>
<name>A0ABP7WN44_9ACTN</name>
<feature type="compositionally biased region" description="Pro residues" evidence="8">
    <location>
        <begin position="307"/>
        <end position="320"/>
    </location>
</feature>
<dbReference type="EC" id="2.7.11.1" evidence="1"/>
<accession>A0ABP7WN44</accession>
<keyword evidence="9" id="KW-1133">Transmembrane helix</keyword>
<evidence type="ECO:0000256" key="5">
    <source>
        <dbReference type="ARBA" id="ARBA00022777"/>
    </source>
</evidence>
<dbReference type="Pfam" id="PF00069">
    <property type="entry name" value="Pkinase"/>
    <property type="match status" value="1"/>
</dbReference>
<evidence type="ECO:0000256" key="9">
    <source>
        <dbReference type="SAM" id="Phobius"/>
    </source>
</evidence>
<comment type="caution">
    <text evidence="11">The sequence shown here is derived from an EMBL/GenBank/DDBJ whole genome shotgun (WGS) entry which is preliminary data.</text>
</comment>
<keyword evidence="5" id="KW-0418">Kinase</keyword>
<dbReference type="PANTHER" id="PTHR43289:SF6">
    <property type="entry name" value="SERINE_THREONINE-PROTEIN KINASE NEKL-3"/>
    <property type="match status" value="1"/>
</dbReference>
<dbReference type="Gene3D" id="1.10.510.10">
    <property type="entry name" value="Transferase(Phosphotransferase) domain 1"/>
    <property type="match status" value="1"/>
</dbReference>
<evidence type="ECO:0000256" key="1">
    <source>
        <dbReference type="ARBA" id="ARBA00012513"/>
    </source>
</evidence>
<feature type="transmembrane region" description="Helical" evidence="9">
    <location>
        <begin position="328"/>
        <end position="351"/>
    </location>
</feature>
<sequence length="538" mass="56314">MTAPRVLAGRYRLVERLGQGAMGVVWRGRDEALGREVAVKELLLPAHLDAADREHAARRAFREARAAAALDHESIVTVHDVVMDGDRPCIVMDLLPGRSLDAVLADRGALPPVQAARVGLDVVRALRAAHERGVQHRDVKPANIFLRDDGRAVLTDFGIAALEGDATLTQEGSLIGSPAYMAPERVRHERGGPESDLWSLGATLYALVEGRPPFARSTLMGTLSAVLTQEPVPPSAAGPLTPVIMRLLVKDPAARLPAGDAENALLAVASGKEAPPPPPPGFSPVPPSPPVPRASTVPPGSTVPPVTTVPPVPTMPPRRPPSGRGRGVVVPLVTGAVVTLVAVVAVVAVVLSTRGDGNPPSGPASPGRTGTAAASGPVRFAKPPPACGLITADQAARLVPAFSSHADASDDYSTGLPKSECRWSVADPGARGEPELGVTLIADRATAAAQTRFQKERRTAAPLRTPDPERPFRDIPGLGDEAYGSDRLSDDARATVVFRLGNLTAEIEYQADGRAIGSLRENALQAARWVEAALKRQG</sequence>
<keyword evidence="9" id="KW-0812">Transmembrane</keyword>
<dbReference type="InterPro" id="IPR008271">
    <property type="entry name" value="Ser/Thr_kinase_AS"/>
</dbReference>
<feature type="compositionally biased region" description="Low complexity" evidence="8">
    <location>
        <begin position="293"/>
        <end position="306"/>
    </location>
</feature>
<keyword evidence="4 7" id="KW-0547">Nucleotide-binding</keyword>
<evidence type="ECO:0000256" key="8">
    <source>
        <dbReference type="SAM" id="MobiDB-lite"/>
    </source>
</evidence>
<dbReference type="CDD" id="cd14014">
    <property type="entry name" value="STKc_PknB_like"/>
    <property type="match status" value="1"/>
</dbReference>
<feature type="region of interest" description="Disordered" evidence="8">
    <location>
        <begin position="455"/>
        <end position="476"/>
    </location>
</feature>
<evidence type="ECO:0000256" key="4">
    <source>
        <dbReference type="ARBA" id="ARBA00022741"/>
    </source>
</evidence>